<evidence type="ECO:0000313" key="1">
    <source>
        <dbReference type="EMBL" id="OWZ04082.1"/>
    </source>
</evidence>
<evidence type="ECO:0000313" key="2">
    <source>
        <dbReference type="Proteomes" id="UP000198211"/>
    </source>
</evidence>
<keyword evidence="2" id="KW-1185">Reference proteome</keyword>
<reference evidence="2" key="1">
    <citation type="submission" date="2017-03" db="EMBL/GenBank/DDBJ databases">
        <title>Phytopthora megakarya and P. palmivora, two closely related causual agents of cacao black pod achieved similar genome size and gene model numbers by different mechanisms.</title>
        <authorList>
            <person name="Ali S."/>
            <person name="Shao J."/>
            <person name="Larry D.J."/>
            <person name="Kronmiller B."/>
            <person name="Shen D."/>
            <person name="Strem M.D."/>
            <person name="Melnick R.L."/>
            <person name="Guiltinan M.J."/>
            <person name="Tyler B.M."/>
            <person name="Meinhardt L.W."/>
            <person name="Bailey B.A."/>
        </authorList>
    </citation>
    <scope>NUCLEOTIDE SEQUENCE [LARGE SCALE GENOMIC DNA]</scope>
    <source>
        <strain evidence="2">zdho120</strain>
    </source>
</reference>
<dbReference type="EMBL" id="NBNE01005156">
    <property type="protein sequence ID" value="OWZ04082.1"/>
    <property type="molecule type" value="Genomic_DNA"/>
</dbReference>
<proteinExistence type="predicted"/>
<accession>A0A225VFK1</accession>
<name>A0A225VFK1_9STRA</name>
<protein>
    <submittedName>
        <fullName evidence="1">Uncharacterized protein</fullName>
    </submittedName>
</protein>
<dbReference type="Proteomes" id="UP000198211">
    <property type="component" value="Unassembled WGS sequence"/>
</dbReference>
<dbReference type="PANTHER" id="PTHR46586:SF3">
    <property type="entry name" value="ANKYRIN REPEAT-CONTAINING PROTEIN"/>
    <property type="match status" value="1"/>
</dbReference>
<sequence>MGIFSKFNASCKESGSVHDPLTLGQYFRVSSYSRGSSAGHWELMKWLDKRISTDQSRARNNRFLDHELFTDWSKDYHFASNALVNAAHNGHVDVVEWLLLNSSIGFTSDVMEKTATKRFHISSCSNHDLDPWCKCHLRKIPTSFYENQLTTLRLSKPSYLGDYTSAALGTVVENGNFVVLRWLYQNTNTGRLDIVMWLHRLPLMRCTTAAMDNAAAGVILK</sequence>
<organism evidence="1 2">
    <name type="scientific">Phytophthora megakarya</name>
    <dbReference type="NCBI Taxonomy" id="4795"/>
    <lineage>
        <taxon>Eukaryota</taxon>
        <taxon>Sar</taxon>
        <taxon>Stramenopiles</taxon>
        <taxon>Oomycota</taxon>
        <taxon>Peronosporomycetes</taxon>
        <taxon>Peronosporales</taxon>
        <taxon>Peronosporaceae</taxon>
        <taxon>Phytophthora</taxon>
    </lineage>
</organism>
<gene>
    <name evidence="1" type="ORF">PHMEG_00024078</name>
</gene>
<comment type="caution">
    <text evidence="1">The sequence shown here is derived from an EMBL/GenBank/DDBJ whole genome shotgun (WGS) entry which is preliminary data.</text>
</comment>
<dbReference type="InterPro" id="IPR052050">
    <property type="entry name" value="SecEffector_AnkRepeat"/>
</dbReference>
<dbReference type="OrthoDB" id="543798at2759"/>
<dbReference type="PANTHER" id="PTHR46586">
    <property type="entry name" value="ANKYRIN REPEAT-CONTAINING PROTEIN"/>
    <property type="match status" value="1"/>
</dbReference>
<dbReference type="AlphaFoldDB" id="A0A225VFK1"/>